<reference evidence="1" key="1">
    <citation type="submission" date="2021-10" db="EMBL/GenBank/DDBJ databases">
        <authorList>
            <person name="Piombo E."/>
        </authorList>
    </citation>
    <scope>NUCLEOTIDE SEQUENCE</scope>
</reference>
<dbReference type="AlphaFoldDB" id="A0A9N9XW26"/>
<dbReference type="Proteomes" id="UP000754883">
    <property type="component" value="Unassembled WGS sequence"/>
</dbReference>
<keyword evidence="2" id="KW-1185">Reference proteome</keyword>
<dbReference type="OrthoDB" id="5148500at2759"/>
<organism evidence="1 2">
    <name type="scientific">Clonostachys byssicola</name>
    <dbReference type="NCBI Taxonomy" id="160290"/>
    <lineage>
        <taxon>Eukaryota</taxon>
        <taxon>Fungi</taxon>
        <taxon>Dikarya</taxon>
        <taxon>Ascomycota</taxon>
        <taxon>Pezizomycotina</taxon>
        <taxon>Sordariomycetes</taxon>
        <taxon>Hypocreomycetidae</taxon>
        <taxon>Hypocreales</taxon>
        <taxon>Bionectriaceae</taxon>
        <taxon>Clonostachys</taxon>
    </lineage>
</organism>
<sequence length="238" mass="26675">MAEGQLAYYGGAEPFKSDVYSVSDGAPGLQAFNLGLNHHDMVIVVFGKGGDRTQVLHLQNIREDTLSEAGTAIKQFLDNFGSLGDGVFVQNTVFQDYGSVYDELDRIVLDIDFGVDNVEKDLINIENDSSNYPKIVNGTTAGKYNPVCELFDACNEFRDRLGSIMEKASGQAYPEKFGEIWITGSYPPHQCLLTYLEEQSEGRDLKFYWETHGNNSSSGQRTFYDDLEWVQCLKEEVE</sequence>
<name>A0A9N9XW26_9HYPO</name>
<dbReference type="EMBL" id="CABFNO020001298">
    <property type="protein sequence ID" value="CAG9977898.1"/>
    <property type="molecule type" value="Genomic_DNA"/>
</dbReference>
<protein>
    <submittedName>
        <fullName evidence="1">Uncharacterized protein</fullName>
    </submittedName>
</protein>
<accession>A0A9N9XW26</accession>
<comment type="caution">
    <text evidence="1">The sequence shown here is derived from an EMBL/GenBank/DDBJ whole genome shotgun (WGS) entry which is preliminary data.</text>
</comment>
<proteinExistence type="predicted"/>
<gene>
    <name evidence="1" type="ORF">CBYS24578_00008934</name>
</gene>
<evidence type="ECO:0000313" key="1">
    <source>
        <dbReference type="EMBL" id="CAG9977898.1"/>
    </source>
</evidence>
<evidence type="ECO:0000313" key="2">
    <source>
        <dbReference type="Proteomes" id="UP000754883"/>
    </source>
</evidence>